<name>A0A5E6Q6M7_PSEFL</name>
<accession>A0A5E6Q6M7</accession>
<evidence type="ECO:0000313" key="1">
    <source>
        <dbReference type="EMBL" id="VVM50818.1"/>
    </source>
</evidence>
<dbReference type="InterPro" id="IPR003458">
    <property type="entry name" value="Phage_T4_Gp38_tail_assem"/>
</dbReference>
<dbReference type="RefSeq" id="WP_150774125.1">
    <property type="nucleotide sequence ID" value="NZ_CABVGZ010000005.1"/>
</dbReference>
<dbReference type="Pfam" id="PF02413">
    <property type="entry name" value="Caudo_TAP"/>
    <property type="match status" value="1"/>
</dbReference>
<evidence type="ECO:0008006" key="3">
    <source>
        <dbReference type="Google" id="ProtNLM"/>
    </source>
</evidence>
<reference evidence="1 2" key="1">
    <citation type="submission" date="2019-09" db="EMBL/GenBank/DDBJ databases">
        <authorList>
            <person name="Chandra G."/>
            <person name="Truman W A."/>
        </authorList>
    </citation>
    <scope>NUCLEOTIDE SEQUENCE [LARGE SCALE GENOMIC DNA]</scope>
    <source>
        <strain evidence="1">PS624</strain>
    </source>
</reference>
<dbReference type="AlphaFoldDB" id="A0A5E6Q6M7"/>
<proteinExistence type="predicted"/>
<gene>
    <name evidence="1" type="ORF">PS624_00773</name>
</gene>
<evidence type="ECO:0000313" key="2">
    <source>
        <dbReference type="Proteomes" id="UP000326241"/>
    </source>
</evidence>
<dbReference type="Proteomes" id="UP000326241">
    <property type="component" value="Unassembled WGS sequence"/>
</dbReference>
<dbReference type="EMBL" id="CABVGZ010000005">
    <property type="protein sequence ID" value="VVM50818.1"/>
    <property type="molecule type" value="Genomic_DNA"/>
</dbReference>
<sequence>MNRYALIETVYQQNYYVVTQLVDADDFPPFPENGGGSWIDTAGLAVQVGWLAQFQTFQWVFTEPDYEAYVRLATARMSERFDKAIHWLTFNPLQYKKDIGTATPDDEAALLSYKQYFVAVSEVKNQSGYPSIINWPIAPF</sequence>
<protein>
    <recommendedName>
        <fullName evidence="3">Phage tail protein</fullName>
    </recommendedName>
</protein>
<organism evidence="1 2">
    <name type="scientific">Pseudomonas fluorescens</name>
    <dbReference type="NCBI Taxonomy" id="294"/>
    <lineage>
        <taxon>Bacteria</taxon>
        <taxon>Pseudomonadati</taxon>
        <taxon>Pseudomonadota</taxon>
        <taxon>Gammaproteobacteria</taxon>
        <taxon>Pseudomonadales</taxon>
        <taxon>Pseudomonadaceae</taxon>
        <taxon>Pseudomonas</taxon>
    </lineage>
</organism>